<dbReference type="Gene3D" id="1.10.287.470">
    <property type="entry name" value="Helix hairpin bin"/>
    <property type="match status" value="1"/>
</dbReference>
<feature type="domain" description="CzcB-like barrel-sandwich hybrid" evidence="5">
    <location>
        <begin position="53"/>
        <end position="309"/>
    </location>
</feature>
<dbReference type="InterPro" id="IPR058792">
    <property type="entry name" value="Beta-barrel_RND_2"/>
</dbReference>
<dbReference type="STRING" id="696281.Desru_2209"/>
<evidence type="ECO:0000256" key="1">
    <source>
        <dbReference type="ARBA" id="ARBA00004196"/>
    </source>
</evidence>
<evidence type="ECO:0000313" key="7">
    <source>
        <dbReference type="Proteomes" id="UP000009234"/>
    </source>
</evidence>
<evidence type="ECO:0000313" key="6">
    <source>
        <dbReference type="EMBL" id="AEG60458.1"/>
    </source>
</evidence>
<dbReference type="KEGG" id="dru:Desru_2209"/>
<comment type="subcellular location">
    <subcellularLocation>
        <location evidence="1">Cell envelope</location>
    </subcellularLocation>
</comment>
<dbReference type="Pfam" id="PF25954">
    <property type="entry name" value="Beta-barrel_RND_2"/>
    <property type="match status" value="1"/>
</dbReference>
<protein>
    <submittedName>
        <fullName evidence="6">Secretion protein HlyD family protein</fullName>
    </submittedName>
</protein>
<gene>
    <name evidence="6" type="ordered locus">Desru_2209</name>
</gene>
<reference evidence="7" key="1">
    <citation type="submission" date="2011-05" db="EMBL/GenBank/DDBJ databases">
        <title>Complete sequence of Desulfotomaculum ruminis DSM 2154.</title>
        <authorList>
            <person name="Lucas S."/>
            <person name="Copeland A."/>
            <person name="Lapidus A."/>
            <person name="Cheng J.-F."/>
            <person name="Goodwin L."/>
            <person name="Pitluck S."/>
            <person name="Lu M."/>
            <person name="Detter J.C."/>
            <person name="Han C."/>
            <person name="Tapia R."/>
            <person name="Land M."/>
            <person name="Hauser L."/>
            <person name="Kyrpides N."/>
            <person name="Ivanova N."/>
            <person name="Mikhailova N."/>
            <person name="Pagani I."/>
            <person name="Stams A.J.M."/>
            <person name="Plugge C.M."/>
            <person name="Muyzer G."/>
            <person name="Kuever J."/>
            <person name="Parshina S.N."/>
            <person name="Ivanova A.E."/>
            <person name="Nazina T.N."/>
            <person name="Brambilla E."/>
            <person name="Spring S."/>
            <person name="Klenk H.-P."/>
            <person name="Woyke T."/>
        </authorList>
    </citation>
    <scope>NUCLEOTIDE SEQUENCE [LARGE SCALE GENOMIC DNA]</scope>
    <source>
        <strain evidence="7">ATCC 23193 / DSM 2154 / NCIB 8452 / DL</strain>
    </source>
</reference>
<dbReference type="PANTHER" id="PTHR32347:SF23">
    <property type="entry name" value="BLL5650 PROTEIN"/>
    <property type="match status" value="1"/>
</dbReference>
<dbReference type="Pfam" id="PF25973">
    <property type="entry name" value="BSH_CzcB"/>
    <property type="match status" value="1"/>
</dbReference>
<reference evidence="6 7" key="2">
    <citation type="journal article" date="2012" name="Stand. Genomic Sci.">
        <title>Complete genome sequence of the sulfate-reducing firmicute Desulfotomaculum ruminis type strain (DL(T)).</title>
        <authorList>
            <person name="Spring S."/>
            <person name="Visser M."/>
            <person name="Lu M."/>
            <person name="Copeland A."/>
            <person name="Lapidus A."/>
            <person name="Lucas S."/>
            <person name="Cheng J.F."/>
            <person name="Han C."/>
            <person name="Tapia R."/>
            <person name="Goodwin L.A."/>
            <person name="Pitluck S."/>
            <person name="Ivanova N."/>
            <person name="Land M."/>
            <person name="Hauser L."/>
            <person name="Larimer F."/>
            <person name="Rohde M."/>
            <person name="Goker M."/>
            <person name="Detter J.C."/>
            <person name="Kyrpides N.C."/>
            <person name="Woyke T."/>
            <person name="Schaap P.J."/>
            <person name="Plugge C.M."/>
            <person name="Muyzer G."/>
            <person name="Kuever J."/>
            <person name="Pereira I.A."/>
            <person name="Parshina S.N."/>
            <person name="Bernier-Latmani R."/>
            <person name="Stams A.J."/>
            <person name="Klenk H.P."/>
        </authorList>
    </citation>
    <scope>NUCLEOTIDE SEQUENCE [LARGE SCALE GENOMIC DNA]</scope>
    <source>
        <strain evidence="7">ATCC 23193 / DSM 2154 / NCIB 8452 / DL</strain>
    </source>
</reference>
<sequence>MGDEKSMWEWLSKNTPKGKRMGFFFSLVLLLLGTVGCGNTLTLTGTVESTQIDVNAEVPGKIIKILKEEGDLLKEGDVLAEVDASNQELVMEQYQAMTEIKEAAFAELKKGNRAEQIKQAEALTKEAKAQLDKQKAASNIEEKKVDDAEQTARAAMEIAKADYEYLLDKYTKLEKLKEAQAISEDEFLAAKRQLDTAEYQLTIKKENLEFAQRQAVLTKNGLSRQSVEAAQANYEQALAQLELLKNGATEEAVKAAEADLKQAQAMAEQARLTFSKYQIKAPAEGVYIAKRIALGDMVGAGGNIGTISDLKDLWANVYVPQKYLGSVKLNQEIRMEVKSIKSKMIKGKIIFIASQAEYTPKNLQTDKAKENTVFRVKVKVTDGNISTLKPGMIVNVHIPIKE</sequence>
<feature type="coiled-coil region" evidence="3">
    <location>
        <begin position="194"/>
        <end position="273"/>
    </location>
</feature>
<dbReference type="Gene3D" id="2.40.50.100">
    <property type="match status" value="1"/>
</dbReference>
<dbReference type="GO" id="GO:0030313">
    <property type="term" value="C:cell envelope"/>
    <property type="evidence" value="ECO:0007669"/>
    <property type="project" value="UniProtKB-SubCell"/>
</dbReference>
<dbReference type="Proteomes" id="UP000009234">
    <property type="component" value="Chromosome"/>
</dbReference>
<dbReference type="EMBL" id="CP002780">
    <property type="protein sequence ID" value="AEG60458.1"/>
    <property type="molecule type" value="Genomic_DNA"/>
</dbReference>
<evidence type="ECO:0000259" key="4">
    <source>
        <dbReference type="Pfam" id="PF25954"/>
    </source>
</evidence>
<feature type="domain" description="CusB-like beta-barrel" evidence="4">
    <location>
        <begin position="313"/>
        <end position="398"/>
    </location>
</feature>
<dbReference type="Gene3D" id="2.40.30.170">
    <property type="match status" value="1"/>
</dbReference>
<name>F6DKT3_DESRL</name>
<proteinExistence type="predicted"/>
<organism evidence="6 7">
    <name type="scientific">Desulforamulus ruminis (strain ATCC 23193 / DSM 2154 / NCIMB 8452 / DL)</name>
    <name type="common">Desulfotomaculum ruminis</name>
    <dbReference type="NCBI Taxonomy" id="696281"/>
    <lineage>
        <taxon>Bacteria</taxon>
        <taxon>Bacillati</taxon>
        <taxon>Bacillota</taxon>
        <taxon>Clostridia</taxon>
        <taxon>Eubacteriales</taxon>
        <taxon>Peptococcaceae</taxon>
        <taxon>Desulforamulus</taxon>
    </lineage>
</organism>
<evidence type="ECO:0000256" key="3">
    <source>
        <dbReference type="SAM" id="Coils"/>
    </source>
</evidence>
<feature type="coiled-coil region" evidence="3">
    <location>
        <begin position="117"/>
        <end position="151"/>
    </location>
</feature>
<keyword evidence="7" id="KW-1185">Reference proteome</keyword>
<dbReference type="PANTHER" id="PTHR32347">
    <property type="entry name" value="EFFLUX SYSTEM COMPONENT YKNX-RELATED"/>
    <property type="match status" value="1"/>
</dbReference>
<dbReference type="InterPro" id="IPR058647">
    <property type="entry name" value="BSH_CzcB-like"/>
</dbReference>
<dbReference type="eggNOG" id="COG1566">
    <property type="taxonomic scope" value="Bacteria"/>
</dbReference>
<dbReference type="AlphaFoldDB" id="F6DKT3"/>
<dbReference type="SUPFAM" id="SSF111369">
    <property type="entry name" value="HlyD-like secretion proteins"/>
    <property type="match status" value="2"/>
</dbReference>
<dbReference type="InterPro" id="IPR050465">
    <property type="entry name" value="UPF0194_transport"/>
</dbReference>
<dbReference type="HOGENOM" id="CLU_018816_6_3_9"/>
<evidence type="ECO:0000259" key="5">
    <source>
        <dbReference type="Pfam" id="PF25973"/>
    </source>
</evidence>
<accession>F6DKT3</accession>
<evidence type="ECO:0000256" key="2">
    <source>
        <dbReference type="ARBA" id="ARBA00023054"/>
    </source>
</evidence>
<keyword evidence="2 3" id="KW-0175">Coiled coil</keyword>